<dbReference type="SUPFAM" id="SSF50370">
    <property type="entry name" value="Ricin B-like lectins"/>
    <property type="match status" value="1"/>
</dbReference>
<dbReference type="InterPro" id="IPR000772">
    <property type="entry name" value="Ricin_B_lectin"/>
</dbReference>
<protein>
    <submittedName>
        <fullName evidence="3">RICIN domain-containing protein</fullName>
    </submittedName>
</protein>
<dbReference type="InterPro" id="IPR035992">
    <property type="entry name" value="Ricin_B-like_lectins"/>
</dbReference>
<feature type="chain" id="PRO_5046910781" evidence="1">
    <location>
        <begin position="22"/>
        <end position="170"/>
    </location>
</feature>
<dbReference type="Pfam" id="PF14200">
    <property type="entry name" value="RicinB_lectin_2"/>
    <property type="match status" value="1"/>
</dbReference>
<comment type="caution">
    <text evidence="3">The sequence shown here is derived from an EMBL/GenBank/DDBJ whole genome shotgun (WGS) entry which is preliminary data.</text>
</comment>
<feature type="signal peptide" evidence="1">
    <location>
        <begin position="1"/>
        <end position="21"/>
    </location>
</feature>
<dbReference type="Gene3D" id="2.80.10.50">
    <property type="match status" value="2"/>
</dbReference>
<keyword evidence="4" id="KW-1185">Reference proteome</keyword>
<evidence type="ECO:0000256" key="1">
    <source>
        <dbReference type="SAM" id="SignalP"/>
    </source>
</evidence>
<proteinExistence type="predicted"/>
<feature type="domain" description="Ricin B lectin" evidence="2">
    <location>
        <begin position="34"/>
        <end position="167"/>
    </location>
</feature>
<accession>A0ABW0FLF5</accession>
<reference evidence="4" key="1">
    <citation type="journal article" date="2019" name="Int. J. Syst. Evol. Microbiol.">
        <title>The Global Catalogue of Microorganisms (GCM) 10K type strain sequencing project: providing services to taxonomists for standard genome sequencing and annotation.</title>
        <authorList>
            <consortium name="The Broad Institute Genomics Platform"/>
            <consortium name="The Broad Institute Genome Sequencing Center for Infectious Disease"/>
            <person name="Wu L."/>
            <person name="Ma J."/>
        </authorList>
    </citation>
    <scope>NUCLEOTIDE SEQUENCE [LARGE SCALE GENOMIC DNA]</scope>
    <source>
        <strain evidence="4">JCM 12125</strain>
    </source>
</reference>
<dbReference type="Proteomes" id="UP001596152">
    <property type="component" value="Unassembled WGS sequence"/>
</dbReference>
<sequence>MIRALLIGLCLAASILPSAVAAQEYSSSDRRFYGGDYRIVSRMNGLCLNVSGGRIYEGAVLITWDCVDAPNERFRAQRAGDNGWMRLTIQGPDGLYCVQLPSWQGQQMRLAKCGGGDQTFRFNARSPFAIETLFDQCLNIEGQRRERGIKVIRWPCSGEVNEAWAFERAY</sequence>
<dbReference type="PROSITE" id="PS50231">
    <property type="entry name" value="RICIN_B_LECTIN"/>
    <property type="match status" value="1"/>
</dbReference>
<evidence type="ECO:0000313" key="3">
    <source>
        <dbReference type="EMBL" id="MFC5342595.1"/>
    </source>
</evidence>
<dbReference type="RefSeq" id="WP_374038521.1">
    <property type="nucleotide sequence ID" value="NZ_CP169082.1"/>
</dbReference>
<gene>
    <name evidence="3" type="ORF">ACFPIE_01635</name>
</gene>
<keyword evidence="1" id="KW-0732">Signal</keyword>
<name>A0ABW0FLF5_9CAUL</name>
<dbReference type="CDD" id="cd00161">
    <property type="entry name" value="beta-trefoil_Ricin-like"/>
    <property type="match status" value="1"/>
</dbReference>
<evidence type="ECO:0000313" key="4">
    <source>
        <dbReference type="Proteomes" id="UP001596152"/>
    </source>
</evidence>
<dbReference type="EMBL" id="JBHSLF010000002">
    <property type="protein sequence ID" value="MFC5342595.1"/>
    <property type="molecule type" value="Genomic_DNA"/>
</dbReference>
<organism evidence="3 4">
    <name type="scientific">Brevundimonas staleyi</name>
    <dbReference type="NCBI Taxonomy" id="74326"/>
    <lineage>
        <taxon>Bacteria</taxon>
        <taxon>Pseudomonadati</taxon>
        <taxon>Pseudomonadota</taxon>
        <taxon>Alphaproteobacteria</taxon>
        <taxon>Caulobacterales</taxon>
        <taxon>Caulobacteraceae</taxon>
        <taxon>Brevundimonas</taxon>
    </lineage>
</organism>
<evidence type="ECO:0000259" key="2">
    <source>
        <dbReference type="SMART" id="SM00458"/>
    </source>
</evidence>
<dbReference type="SMART" id="SM00458">
    <property type="entry name" value="RICIN"/>
    <property type="match status" value="1"/>
</dbReference>